<gene>
    <name evidence="1" type="ORF">RHMOL_Rhmol02G0005200</name>
</gene>
<proteinExistence type="predicted"/>
<name>A0ACC0PLG3_RHOML</name>
<dbReference type="Proteomes" id="UP001062846">
    <property type="component" value="Chromosome 2"/>
</dbReference>
<sequence>MGARRAGGAGIASAGAAGCTGPLVTSFVLLFFSGCEIHCYKRLMLGIVLPNRKKFTFFSLFSRFLHSSQMKGKRRRMVMKLYRATEADGAVGKGGGQTTAALVGLEPRVAHRSMDYRIATSRGALALVREHEALERCAGSTFSLVDTRASSLHIYKHHFHPVRFMIWTNLDVVNIMDEAKARWLRPNEIHAILCNYKYFSINVKPVNLPKSGTIVLFDRKKLRNFRRDGHNWKKKKDGKTVKEAHEHLKVGNEERIHVYYAHGEDNPTFVRRCYWLLDKTLEHIVLVHYRETQELQGSPGTPVNSNSSSALSDPSASWLLSEETDSGADAANYITEKAQLEPGDNMTIINHEMRLHEINTLDWEELLVPDDLNKLSAPEGGKTPRFERQNQYKTNEFTSNGSIPSANKLPEESSLGSLGESDARSYSIGLNTLDSPFFQNMSGDTNVNLPREVSELVTVGTGDTSDILGKDGLQNQESFGRWMNYILTDSPGSVDDPILESSIPTGHELSTLQIMDHPQSFVPGQLFSITDVSPAWAFSTEETKVPKVRIQIMTILLLISRGIENGASVIMEGVVWSGMGTGLILIAGFFNDGHQHLSRSDLYCVCGDECYPAEIIQPGVFRCLVSPHTPGLVNLYFSLDACNPISQVMTFEYRTPLLRDSMVCSENTGVNWEDFRVQMRLAHLLFSTTKSLSIFSSKVLPNALKEAKIFAHKTSHIVDGWAYTKESVENNQFSFQQAKDSLFELTLKNKLYEWLLERVVEGGKTSDHDDQGQGVIHLCAILDYTWAVCPFAWSGLSLDYRDKFGWTALHWAAYCGREKMVAALLSAGAKPNLVTDPNSENRGGCTAADLASRKGHDGLAAYLAEKALVDHFKDMTIAGNVSGSLQNNPPDSVKCGNETQEELCLKDTLAAYRTAADAAARIQAAFREHSFKLRTKAVQFSNPEDEARNIVAAMKIQHAFRNYETRKQMSAAVRIQHRFRTWKMRKDFLNLRRHAIRIQAVYRGFQVRKHYRKICWSVGVLEKALLRWRMKRRGFRGLQVCPVEAVEDQKHESDVEEDFFKASRQQAEERVERSVVRVQAMFRSKKAQQEYRSMKLAYDQARLQYEGLVSPDIDMG</sequence>
<accession>A0ACC0PLG3</accession>
<evidence type="ECO:0000313" key="1">
    <source>
        <dbReference type="EMBL" id="KAI8565996.1"/>
    </source>
</evidence>
<keyword evidence="2" id="KW-1185">Reference proteome</keyword>
<reference evidence="1" key="1">
    <citation type="submission" date="2022-02" db="EMBL/GenBank/DDBJ databases">
        <title>Plant Genome Project.</title>
        <authorList>
            <person name="Zhang R.-G."/>
        </authorList>
    </citation>
    <scope>NUCLEOTIDE SEQUENCE</scope>
    <source>
        <strain evidence="1">AT1</strain>
    </source>
</reference>
<protein>
    <submittedName>
        <fullName evidence="1">Uncharacterized protein</fullName>
    </submittedName>
</protein>
<organism evidence="1 2">
    <name type="scientific">Rhododendron molle</name>
    <name type="common">Chinese azalea</name>
    <name type="synonym">Azalea mollis</name>
    <dbReference type="NCBI Taxonomy" id="49168"/>
    <lineage>
        <taxon>Eukaryota</taxon>
        <taxon>Viridiplantae</taxon>
        <taxon>Streptophyta</taxon>
        <taxon>Embryophyta</taxon>
        <taxon>Tracheophyta</taxon>
        <taxon>Spermatophyta</taxon>
        <taxon>Magnoliopsida</taxon>
        <taxon>eudicotyledons</taxon>
        <taxon>Gunneridae</taxon>
        <taxon>Pentapetalae</taxon>
        <taxon>asterids</taxon>
        <taxon>Ericales</taxon>
        <taxon>Ericaceae</taxon>
        <taxon>Ericoideae</taxon>
        <taxon>Rhodoreae</taxon>
        <taxon>Rhododendron</taxon>
    </lineage>
</organism>
<evidence type="ECO:0000313" key="2">
    <source>
        <dbReference type="Proteomes" id="UP001062846"/>
    </source>
</evidence>
<dbReference type="EMBL" id="CM046389">
    <property type="protein sequence ID" value="KAI8565996.1"/>
    <property type="molecule type" value="Genomic_DNA"/>
</dbReference>
<comment type="caution">
    <text evidence="1">The sequence shown here is derived from an EMBL/GenBank/DDBJ whole genome shotgun (WGS) entry which is preliminary data.</text>
</comment>